<evidence type="ECO:0000313" key="2">
    <source>
        <dbReference type="Proteomes" id="UP001241169"/>
    </source>
</evidence>
<gene>
    <name evidence="1" type="ORF">CPAR01_00560</name>
</gene>
<organism evidence="1 2">
    <name type="scientific">Colletotrichum paranaense</name>
    <dbReference type="NCBI Taxonomy" id="1914294"/>
    <lineage>
        <taxon>Eukaryota</taxon>
        <taxon>Fungi</taxon>
        <taxon>Dikarya</taxon>
        <taxon>Ascomycota</taxon>
        <taxon>Pezizomycotina</taxon>
        <taxon>Sordariomycetes</taxon>
        <taxon>Hypocreomycetidae</taxon>
        <taxon>Glomerellales</taxon>
        <taxon>Glomerellaceae</taxon>
        <taxon>Colletotrichum</taxon>
        <taxon>Colletotrichum acutatum species complex</taxon>
    </lineage>
</organism>
<proteinExistence type="predicted"/>
<dbReference type="GeneID" id="85368750"/>
<comment type="caution">
    <text evidence="1">The sequence shown here is derived from an EMBL/GenBank/DDBJ whole genome shotgun (WGS) entry which is preliminary data.</text>
</comment>
<reference evidence="1 2" key="1">
    <citation type="submission" date="2016-10" db="EMBL/GenBank/DDBJ databases">
        <title>The genome sequence of Colletotrichum fioriniae PJ7.</title>
        <authorList>
            <person name="Baroncelli R."/>
        </authorList>
    </citation>
    <scope>NUCLEOTIDE SEQUENCE [LARGE SCALE GENOMIC DNA]</scope>
    <source>
        <strain evidence="1 2">IMI 384185</strain>
    </source>
</reference>
<dbReference type="Proteomes" id="UP001241169">
    <property type="component" value="Unassembled WGS sequence"/>
</dbReference>
<dbReference type="RefSeq" id="XP_060355708.1">
    <property type="nucleotide sequence ID" value="XM_060484851.1"/>
</dbReference>
<sequence>MQEEARIRIARCKEGKEEKWEGVMPKRGTTEQISEQLQAVLLRDEVRQGQRYPYGRMRRGET</sequence>
<dbReference type="EMBL" id="MOPA01000001">
    <property type="protein sequence ID" value="KAK1546593.1"/>
    <property type="molecule type" value="Genomic_DNA"/>
</dbReference>
<accession>A0ABQ9T485</accession>
<protein>
    <submittedName>
        <fullName evidence="1">Uncharacterized protein</fullName>
    </submittedName>
</protein>
<keyword evidence="2" id="KW-1185">Reference proteome</keyword>
<name>A0ABQ9T485_9PEZI</name>
<evidence type="ECO:0000313" key="1">
    <source>
        <dbReference type="EMBL" id="KAK1546593.1"/>
    </source>
</evidence>